<evidence type="ECO:0000256" key="7">
    <source>
        <dbReference type="ARBA" id="ARBA00023163"/>
    </source>
</evidence>
<keyword evidence="5" id="KW-0805">Transcription regulation</keyword>
<dbReference type="Gene3D" id="1.10.8.60">
    <property type="match status" value="1"/>
</dbReference>
<gene>
    <name evidence="11" type="primary">ygeV</name>
    <name evidence="11" type="ORF">PFLCHA0_c55880</name>
</gene>
<organism evidence="11 12">
    <name type="scientific">Pseudomonas protegens (strain DSM 19095 / LMG 27888 / CFBP 6595 / CHA0)</name>
    <dbReference type="NCBI Taxonomy" id="1124983"/>
    <lineage>
        <taxon>Bacteria</taxon>
        <taxon>Pseudomonadati</taxon>
        <taxon>Pseudomonadota</taxon>
        <taxon>Gammaproteobacteria</taxon>
        <taxon>Pseudomonadales</taxon>
        <taxon>Pseudomonadaceae</taxon>
        <taxon>Pseudomonas</taxon>
    </lineage>
</organism>
<dbReference type="PROSITE" id="PS00675">
    <property type="entry name" value="SIGMA54_INTERACT_1"/>
    <property type="match status" value="1"/>
</dbReference>
<dbReference type="PANTHER" id="PTHR32071">
    <property type="entry name" value="TRANSCRIPTIONAL REGULATORY PROTEIN"/>
    <property type="match status" value="1"/>
</dbReference>
<dbReference type="Pfam" id="PF18024">
    <property type="entry name" value="HTH_50"/>
    <property type="match status" value="1"/>
</dbReference>
<keyword evidence="4" id="KW-0067">ATP-binding</keyword>
<feature type="domain" description="PAS" evidence="10">
    <location>
        <begin position="11"/>
        <end position="62"/>
    </location>
</feature>
<dbReference type="Pfam" id="PF00158">
    <property type="entry name" value="Sigma54_activat"/>
    <property type="match status" value="1"/>
</dbReference>
<dbReference type="InterPro" id="IPR003593">
    <property type="entry name" value="AAA+_ATPase"/>
</dbReference>
<evidence type="ECO:0000256" key="5">
    <source>
        <dbReference type="ARBA" id="ARBA00023015"/>
    </source>
</evidence>
<dbReference type="KEGG" id="pprc:PFLCHA0_c55880"/>
<evidence type="ECO:0000256" key="1">
    <source>
        <dbReference type="ARBA" id="ARBA00022741"/>
    </source>
</evidence>
<evidence type="ECO:0000256" key="4">
    <source>
        <dbReference type="ARBA" id="ARBA00022840"/>
    </source>
</evidence>
<dbReference type="Gene3D" id="3.40.50.300">
    <property type="entry name" value="P-loop containing nucleotide triphosphate hydrolases"/>
    <property type="match status" value="1"/>
</dbReference>
<dbReference type="InterPro" id="IPR025944">
    <property type="entry name" value="Sigma_54_int_dom_CS"/>
</dbReference>
<feature type="domain" description="Sigma-54 factor interaction" evidence="9">
    <location>
        <begin position="157"/>
        <end position="386"/>
    </location>
</feature>
<dbReference type="Gene3D" id="1.10.10.60">
    <property type="entry name" value="Homeodomain-like"/>
    <property type="match status" value="1"/>
</dbReference>
<dbReference type="Pfam" id="PF25601">
    <property type="entry name" value="AAA_lid_14"/>
    <property type="match status" value="1"/>
</dbReference>
<dbReference type="PROSITE" id="PS50045">
    <property type="entry name" value="SIGMA54_INTERACT_4"/>
    <property type="match status" value="1"/>
</dbReference>
<keyword evidence="7" id="KW-0804">Transcription</keyword>
<dbReference type="eggNOG" id="COG3829">
    <property type="taxonomic scope" value="Bacteria"/>
</dbReference>
<evidence type="ECO:0000256" key="8">
    <source>
        <dbReference type="ARBA" id="ARBA00029500"/>
    </source>
</evidence>
<dbReference type="InterPro" id="IPR025662">
    <property type="entry name" value="Sigma_54_int_dom_ATP-bd_1"/>
</dbReference>
<dbReference type="InterPro" id="IPR000014">
    <property type="entry name" value="PAS"/>
</dbReference>
<evidence type="ECO:0000256" key="3">
    <source>
        <dbReference type="ARBA" id="ARBA00022797"/>
    </source>
</evidence>
<accession>A0A2C9EUG5</accession>
<reference evidence="12" key="1">
    <citation type="journal article" date="2014" name="Genome Announc.">
        <title>Full-genome sequence of the plant growth-promoting bacterium Pseudomonas protegens CHA0.</title>
        <authorList>
            <person name="Jousset A."/>
            <person name="Schuldes J."/>
            <person name="Keel C."/>
            <person name="Maurhofer M."/>
            <person name="Daniel R."/>
            <person name="Scheu S."/>
            <person name="Thuermer A."/>
        </authorList>
    </citation>
    <scope>NUCLEOTIDE SEQUENCE [LARGE SCALE GENOMIC DNA]</scope>
    <source>
        <strain evidence="12">DSM 19095 / LMG 27888 / CFBP 6595 / CHA0</strain>
    </source>
</reference>
<dbReference type="SUPFAM" id="SSF52540">
    <property type="entry name" value="P-loop containing nucleoside triphosphate hydrolases"/>
    <property type="match status" value="1"/>
</dbReference>
<dbReference type="InterPro" id="IPR027417">
    <property type="entry name" value="P-loop_NTPase"/>
</dbReference>
<dbReference type="FunFam" id="3.40.50.300:FF:000006">
    <property type="entry name" value="DNA-binding transcriptional regulator NtrC"/>
    <property type="match status" value="1"/>
</dbReference>
<dbReference type="InterPro" id="IPR058031">
    <property type="entry name" value="AAA_lid_NorR"/>
</dbReference>
<dbReference type="InterPro" id="IPR002078">
    <property type="entry name" value="Sigma_54_int"/>
</dbReference>
<keyword evidence="3" id="KW-0058">Aromatic hydrocarbons catabolism</keyword>
<keyword evidence="1" id="KW-0547">Nucleotide-binding</keyword>
<keyword evidence="2" id="KW-0808">Transferase</keyword>
<name>A0A2C9EUG5_PSEPH</name>
<dbReference type="NCBIfam" id="TIGR00229">
    <property type="entry name" value="sensory_box"/>
    <property type="match status" value="1"/>
</dbReference>
<dbReference type="GO" id="GO:0005524">
    <property type="term" value="F:ATP binding"/>
    <property type="evidence" value="ECO:0007669"/>
    <property type="project" value="UniProtKB-KW"/>
</dbReference>
<proteinExistence type="predicted"/>
<dbReference type="SUPFAM" id="SSF46689">
    <property type="entry name" value="Homeodomain-like"/>
    <property type="match status" value="1"/>
</dbReference>
<evidence type="ECO:0000313" key="11">
    <source>
        <dbReference type="EMBL" id="AGL87317.1"/>
    </source>
</evidence>
<dbReference type="InterPro" id="IPR025943">
    <property type="entry name" value="Sigma_54_int_dom_ATP-bd_2"/>
</dbReference>
<evidence type="ECO:0000256" key="6">
    <source>
        <dbReference type="ARBA" id="ARBA00023125"/>
    </source>
</evidence>
<dbReference type="Proteomes" id="UP000013940">
    <property type="component" value="Chromosome"/>
</dbReference>
<dbReference type="PROSITE" id="PS00688">
    <property type="entry name" value="SIGMA54_INTERACT_3"/>
    <property type="match status" value="1"/>
</dbReference>
<dbReference type="SUPFAM" id="SSF55785">
    <property type="entry name" value="PYP-like sensor domain (PAS domain)"/>
    <property type="match status" value="1"/>
</dbReference>
<dbReference type="CDD" id="cd00130">
    <property type="entry name" value="PAS"/>
    <property type="match status" value="1"/>
</dbReference>
<dbReference type="InterPro" id="IPR035965">
    <property type="entry name" value="PAS-like_dom_sf"/>
</dbReference>
<evidence type="ECO:0000256" key="2">
    <source>
        <dbReference type="ARBA" id="ARBA00022777"/>
    </source>
</evidence>
<dbReference type="CDD" id="cd00009">
    <property type="entry name" value="AAA"/>
    <property type="match status" value="1"/>
</dbReference>
<dbReference type="AlphaFoldDB" id="A0A2C9EUG5"/>
<dbReference type="HOGENOM" id="CLU_000445_8_1_6"/>
<keyword evidence="2" id="KW-0418">Kinase</keyword>
<dbReference type="InterPro" id="IPR009057">
    <property type="entry name" value="Homeodomain-like_sf"/>
</dbReference>
<dbReference type="Pfam" id="PF08448">
    <property type="entry name" value="PAS_4"/>
    <property type="match status" value="1"/>
</dbReference>
<dbReference type="PANTHER" id="PTHR32071:SF57">
    <property type="entry name" value="C4-DICARBOXYLATE TRANSPORT TRANSCRIPTIONAL REGULATORY PROTEIN DCTD"/>
    <property type="match status" value="1"/>
</dbReference>
<evidence type="ECO:0000313" key="12">
    <source>
        <dbReference type="Proteomes" id="UP000013940"/>
    </source>
</evidence>
<dbReference type="InterPro" id="IPR030828">
    <property type="entry name" value="HTH_TyrR"/>
</dbReference>
<dbReference type="GO" id="GO:0003677">
    <property type="term" value="F:DNA binding"/>
    <property type="evidence" value="ECO:0007669"/>
    <property type="project" value="UniProtKB-KW"/>
</dbReference>
<evidence type="ECO:0000259" key="10">
    <source>
        <dbReference type="PROSITE" id="PS50112"/>
    </source>
</evidence>
<protein>
    <recommendedName>
        <fullName evidence="8">HTH-type transcriptional regulatory protein TyrR</fullName>
    </recommendedName>
</protein>
<dbReference type="SMART" id="SM00091">
    <property type="entry name" value="PAS"/>
    <property type="match status" value="1"/>
</dbReference>
<dbReference type="InterPro" id="IPR013656">
    <property type="entry name" value="PAS_4"/>
</dbReference>
<dbReference type="EMBL" id="CP003190">
    <property type="protein sequence ID" value="AGL87317.1"/>
    <property type="molecule type" value="Genomic_DNA"/>
</dbReference>
<keyword evidence="6" id="KW-0238">DNA-binding</keyword>
<dbReference type="PROSITE" id="PS50112">
    <property type="entry name" value="PAS"/>
    <property type="match status" value="1"/>
</dbReference>
<evidence type="ECO:0000259" key="9">
    <source>
        <dbReference type="PROSITE" id="PS50045"/>
    </source>
</evidence>
<dbReference type="GO" id="GO:0006355">
    <property type="term" value="P:regulation of DNA-templated transcription"/>
    <property type="evidence" value="ECO:0007669"/>
    <property type="project" value="InterPro"/>
</dbReference>
<dbReference type="PROSITE" id="PS00676">
    <property type="entry name" value="SIGMA54_INTERACT_2"/>
    <property type="match status" value="1"/>
</dbReference>
<dbReference type="Gene3D" id="3.30.450.20">
    <property type="entry name" value="PAS domain"/>
    <property type="match status" value="1"/>
</dbReference>
<sequence>MLTVESRVNFNDASFEELLNALHDGVYITDGQGQTLKVNQAYERLTGLNGAELLGRPMQELVKSGVISQSASLRVLQDGRPVSVMQSLSHGKKLLVSATPILAADQSIRYVVSTVRDMTELLRIKRERDELQQLKQLRTSTARLHAGQRDDLLQSPLMADQEVSGRVFAQARQVADCDVKVLLQGETGVGKTLVAQFIHNASARAREPFLALNCGALPENLIEAELFGYAPGAFTGAGSKGKRGLLELAHNGTLFLDEIGDLPLAVQVKLLKVIEENRFIPVGGLELKEVDVRIISATHHDLKQRVAEGKFRADLYYRLNVVPIAIPALRERSEEIGPLLEYYLEHFNQRYQRQVQWSLEALELLGEYAWPGNIRELINVVERLVVTCSGQVIEALDLPEDLIEQQARNTDDSRLPLRKVLENAERQAIRAALQLHKTTRLAAKALGVSQATVVQKMKRWEHSD</sequence>
<dbReference type="SMART" id="SM00382">
    <property type="entry name" value="AAA"/>
    <property type="match status" value="1"/>
</dbReference>